<proteinExistence type="predicted"/>
<keyword evidence="1" id="KW-0812">Transmembrane</keyword>
<evidence type="ECO:0000313" key="2">
    <source>
        <dbReference type="EMBL" id="MPN57457.1"/>
    </source>
</evidence>
<feature type="transmembrane region" description="Helical" evidence="1">
    <location>
        <begin position="14"/>
        <end position="33"/>
    </location>
</feature>
<accession>A0A645J225</accession>
<keyword evidence="1" id="KW-0472">Membrane</keyword>
<organism evidence="2">
    <name type="scientific">bioreactor metagenome</name>
    <dbReference type="NCBI Taxonomy" id="1076179"/>
    <lineage>
        <taxon>unclassified sequences</taxon>
        <taxon>metagenomes</taxon>
        <taxon>ecological metagenomes</taxon>
    </lineage>
</organism>
<feature type="transmembrane region" description="Helical" evidence="1">
    <location>
        <begin position="40"/>
        <end position="59"/>
    </location>
</feature>
<sequence length="110" mass="11449">MLVLLGMLGLADNVTLPLVPAALLALAWVRIALLRRPWGGSTLLGLGLALALPGFASLWSEAAQALPADPGNAKYWLTLLLGAPAIAASTAVLVAVISPLARHWRALPER</sequence>
<protein>
    <submittedName>
        <fullName evidence="2">Uncharacterized protein</fullName>
    </submittedName>
</protein>
<dbReference type="AlphaFoldDB" id="A0A645J225"/>
<comment type="caution">
    <text evidence="2">The sequence shown here is derived from an EMBL/GenBank/DDBJ whole genome shotgun (WGS) entry which is preliminary data.</text>
</comment>
<dbReference type="EMBL" id="VSSQ01128999">
    <property type="protein sequence ID" value="MPN57457.1"/>
    <property type="molecule type" value="Genomic_DNA"/>
</dbReference>
<gene>
    <name evidence="2" type="ORF">SDC9_205151</name>
</gene>
<keyword evidence="1" id="KW-1133">Transmembrane helix</keyword>
<evidence type="ECO:0000256" key="1">
    <source>
        <dbReference type="SAM" id="Phobius"/>
    </source>
</evidence>
<name>A0A645J225_9ZZZZ</name>
<feature type="transmembrane region" description="Helical" evidence="1">
    <location>
        <begin position="79"/>
        <end position="101"/>
    </location>
</feature>
<reference evidence="2" key="1">
    <citation type="submission" date="2019-08" db="EMBL/GenBank/DDBJ databases">
        <authorList>
            <person name="Kucharzyk K."/>
            <person name="Murdoch R.W."/>
            <person name="Higgins S."/>
            <person name="Loffler F."/>
        </authorList>
    </citation>
    <scope>NUCLEOTIDE SEQUENCE</scope>
</reference>